<dbReference type="Gene3D" id="3.50.50.60">
    <property type="entry name" value="FAD/NAD(P)-binding domain"/>
    <property type="match status" value="1"/>
</dbReference>
<dbReference type="SUPFAM" id="SSF51905">
    <property type="entry name" value="FAD/NAD(P)-binding domain"/>
    <property type="match status" value="1"/>
</dbReference>
<keyword evidence="3" id="KW-0560">Oxidoreductase</keyword>
<dbReference type="PANTHER" id="PTHR43563:SF1">
    <property type="entry name" value="AMINE OXIDASE [FLAVIN-CONTAINING] B"/>
    <property type="match status" value="1"/>
</dbReference>
<dbReference type="PANTHER" id="PTHR43563">
    <property type="entry name" value="AMINE OXIDASE"/>
    <property type="match status" value="1"/>
</dbReference>
<proteinExistence type="inferred from homology"/>
<sequence length="421" mass="44687">MSTSTKHDVVVVGAGLAGLRAARDLADAGRRVLVLEARDRVGGRGWTSAFPGINISVELGGSFFTEHHSLVAQELKRYGLGVLEQIDPVSSTRWHTGGQLRLDTPFSGDDAASAAALQRMNDDAAAMASGTQDPRFELSLDGYLDAINAPEPMRDLAYGWWSITGGGDPAIGCVNGILGSMISEGPIGELQPKLPYAPDPGWSALALAMAATDGVDLEYGQAVSQVFHDDVSVSVRTVDSTFTAAAVVMAIPVTTYSRVRFSPSLPDRLEDAFGCSAGQAFKVWMLTRGVPHRALAFGLGRGLNLLYCDRVVGDNTLVLGIGWPVPGFDPSRREDLECGLQHFFPESELLAHVTHDWLTDPASLGTWVNPIAGQSQRLTPAAWAPTGRLAFASSDFAAEHSGWFEGALVSGTAAARAILEL</sequence>
<comment type="caution">
    <text evidence="5">The sequence shown here is derived from an EMBL/GenBank/DDBJ whole genome shotgun (WGS) entry which is preliminary data.</text>
</comment>
<dbReference type="InterPro" id="IPR002937">
    <property type="entry name" value="Amino_oxidase"/>
</dbReference>
<evidence type="ECO:0000256" key="3">
    <source>
        <dbReference type="ARBA" id="ARBA00023002"/>
    </source>
</evidence>
<evidence type="ECO:0000256" key="1">
    <source>
        <dbReference type="ARBA" id="ARBA00001974"/>
    </source>
</evidence>
<dbReference type="InterPro" id="IPR001613">
    <property type="entry name" value="Flavin_amine_oxidase"/>
</dbReference>
<evidence type="ECO:0000256" key="2">
    <source>
        <dbReference type="ARBA" id="ARBA00005995"/>
    </source>
</evidence>
<protein>
    <submittedName>
        <fullName evidence="5">Flavin monoamine oxidase family protein</fullName>
    </submittedName>
</protein>
<reference evidence="6" key="1">
    <citation type="journal article" date="2019" name="Int. J. Syst. Evol. Microbiol.">
        <title>The Global Catalogue of Microorganisms (GCM) 10K type strain sequencing project: providing services to taxonomists for standard genome sequencing and annotation.</title>
        <authorList>
            <consortium name="The Broad Institute Genomics Platform"/>
            <consortium name="The Broad Institute Genome Sequencing Center for Infectious Disease"/>
            <person name="Wu L."/>
            <person name="Ma J."/>
        </authorList>
    </citation>
    <scope>NUCLEOTIDE SEQUENCE [LARGE SCALE GENOMIC DNA]</scope>
    <source>
        <strain evidence="6">CGMCC 4.7317</strain>
    </source>
</reference>
<dbReference type="InterPro" id="IPR036188">
    <property type="entry name" value="FAD/NAD-bd_sf"/>
</dbReference>
<gene>
    <name evidence="5" type="ORF">ACFQGU_00535</name>
</gene>
<dbReference type="Pfam" id="PF01593">
    <property type="entry name" value="Amino_oxidase"/>
    <property type="match status" value="1"/>
</dbReference>
<name>A0ABW1SXJ7_9ACTN</name>
<dbReference type="Proteomes" id="UP001596138">
    <property type="component" value="Unassembled WGS sequence"/>
</dbReference>
<accession>A0ABW1SXJ7</accession>
<organism evidence="5 6">
    <name type="scientific">Longivirga aurantiaca</name>
    <dbReference type="NCBI Taxonomy" id="1837743"/>
    <lineage>
        <taxon>Bacteria</taxon>
        <taxon>Bacillati</taxon>
        <taxon>Actinomycetota</taxon>
        <taxon>Actinomycetes</taxon>
        <taxon>Sporichthyales</taxon>
        <taxon>Sporichthyaceae</taxon>
        <taxon>Longivirga</taxon>
    </lineage>
</organism>
<dbReference type="InterPro" id="IPR050703">
    <property type="entry name" value="Flavin_MAO"/>
</dbReference>
<dbReference type="PRINTS" id="PR00757">
    <property type="entry name" value="AMINEOXDASEF"/>
</dbReference>
<comment type="similarity">
    <text evidence="2">Belongs to the flavin monoamine oxidase family.</text>
</comment>
<evidence type="ECO:0000313" key="6">
    <source>
        <dbReference type="Proteomes" id="UP001596138"/>
    </source>
</evidence>
<evidence type="ECO:0000259" key="4">
    <source>
        <dbReference type="Pfam" id="PF01593"/>
    </source>
</evidence>
<dbReference type="RefSeq" id="WP_386763394.1">
    <property type="nucleotide sequence ID" value="NZ_JBHSTI010000002.1"/>
</dbReference>
<feature type="domain" description="Amine oxidase" evidence="4">
    <location>
        <begin position="16"/>
        <end position="419"/>
    </location>
</feature>
<dbReference type="EMBL" id="JBHSTI010000002">
    <property type="protein sequence ID" value="MFC6236347.1"/>
    <property type="molecule type" value="Genomic_DNA"/>
</dbReference>
<evidence type="ECO:0000313" key="5">
    <source>
        <dbReference type="EMBL" id="MFC6236347.1"/>
    </source>
</evidence>
<keyword evidence="6" id="KW-1185">Reference proteome</keyword>
<comment type="cofactor">
    <cofactor evidence="1">
        <name>FAD</name>
        <dbReference type="ChEBI" id="CHEBI:57692"/>
    </cofactor>
</comment>